<feature type="domain" description="AAA+ ATPase" evidence="2">
    <location>
        <begin position="337"/>
        <end position="476"/>
    </location>
</feature>
<proteinExistence type="inferred from homology"/>
<comment type="caution">
    <text evidence="3">The sequence shown here is derived from an EMBL/GenBank/DDBJ whole genome shotgun (WGS) entry which is preliminary data.</text>
</comment>
<dbReference type="PANTHER" id="PTHR23076:SF97">
    <property type="entry name" value="ATP-DEPENDENT ZINC METALLOPROTEASE YME1L1"/>
    <property type="match status" value="1"/>
</dbReference>
<dbReference type="EMBL" id="JAVRHL010000006">
    <property type="protein sequence ID" value="MDT0684512.1"/>
    <property type="molecule type" value="Genomic_DNA"/>
</dbReference>
<dbReference type="SMART" id="SM00382">
    <property type="entry name" value="AAA"/>
    <property type="match status" value="1"/>
</dbReference>
<dbReference type="Gene3D" id="3.40.50.300">
    <property type="entry name" value="P-loop containing nucleotide triphosphate hydrolases"/>
    <property type="match status" value="1"/>
</dbReference>
<dbReference type="InterPro" id="IPR003593">
    <property type="entry name" value="AAA+_ATPase"/>
</dbReference>
<keyword evidence="1 3" id="KW-0067">ATP-binding</keyword>
<name>A0ABU3DLE1_9RHOB</name>
<keyword evidence="1" id="KW-0547">Nucleotide-binding</keyword>
<protein>
    <submittedName>
        <fullName evidence="3">ATP-binding protein</fullName>
    </submittedName>
</protein>
<evidence type="ECO:0000256" key="1">
    <source>
        <dbReference type="RuleBase" id="RU003651"/>
    </source>
</evidence>
<dbReference type="InterPro" id="IPR003959">
    <property type="entry name" value="ATPase_AAA_core"/>
</dbReference>
<dbReference type="InterPro" id="IPR003960">
    <property type="entry name" value="ATPase_AAA_CS"/>
</dbReference>
<accession>A0ABU3DLE1</accession>
<dbReference type="PROSITE" id="PS00674">
    <property type="entry name" value="AAA"/>
    <property type="match status" value="1"/>
</dbReference>
<dbReference type="GO" id="GO:0005524">
    <property type="term" value="F:ATP binding"/>
    <property type="evidence" value="ECO:0007669"/>
    <property type="project" value="UniProtKB-KW"/>
</dbReference>
<sequence length="579" mass="62986">MPKTTNTNAPWAPFARTILRRLHESEDDSSFDLDIDMDGDAIAPRSKRTPPGVIELLDGMDSTQKHDPRDLAAMRAAGVDGVALDDRGSDRPPHTIATGKILMALRLAATFIREEHFLDALEPRAVTVLEGIVPAQLSGAATLIGRLLVPEGWTAHARAPRHMDSGVLQLLRPMDSGARKISEQAIAKIEQEILTALTLPHPLMILLPETALLPPELRRVLPPAKRLAPINRDLILKLLGRTHSATGKIDAALVRPHLPDNEVLTTLDMPSLMSALREPDASAVAHKLTALLAPSANTSSDMTLEEIGGDTPTHQAARDLVTDLAAWRRGEAQWTELSASLHLEGEPGSGKTLLARAIAASARVPLVEGSFGNWQSGGHLGDMLREMRRTFSQAASRRPCVLFVDEVDAAGSRESQDRHAESYRRQVVNQFLQEIDNLRRGEGVLLIGATNHKDALDPAILRPGRFDLHHSLGRPTQVQILHMLRRALPEATEPDLAMLARVFSGETPAMIDAAIRAAKAQARRSGQLLRIQTLIAARPPVLEGYDRRIAIHECGHAIVASLLGAGPVRRMQLSRDGGR</sequence>
<dbReference type="PANTHER" id="PTHR23076">
    <property type="entry name" value="METALLOPROTEASE M41 FTSH"/>
    <property type="match status" value="1"/>
</dbReference>
<dbReference type="SUPFAM" id="SSF52540">
    <property type="entry name" value="P-loop containing nucleoside triphosphate hydrolases"/>
    <property type="match status" value="1"/>
</dbReference>
<keyword evidence="4" id="KW-1185">Reference proteome</keyword>
<dbReference type="Pfam" id="PF00004">
    <property type="entry name" value="AAA"/>
    <property type="match status" value="1"/>
</dbReference>
<dbReference type="InterPro" id="IPR027417">
    <property type="entry name" value="P-loop_NTPase"/>
</dbReference>
<evidence type="ECO:0000313" key="3">
    <source>
        <dbReference type="EMBL" id="MDT0684512.1"/>
    </source>
</evidence>
<dbReference type="CDD" id="cd19481">
    <property type="entry name" value="RecA-like_protease"/>
    <property type="match status" value="1"/>
</dbReference>
<reference evidence="3 4" key="1">
    <citation type="submission" date="2023-09" db="EMBL/GenBank/DDBJ databases">
        <authorList>
            <person name="Rey-Velasco X."/>
        </authorList>
    </citation>
    <scope>NUCLEOTIDE SEQUENCE [LARGE SCALE GENOMIC DNA]</scope>
    <source>
        <strain evidence="3 4">F158</strain>
    </source>
</reference>
<dbReference type="RefSeq" id="WP_311694098.1">
    <property type="nucleotide sequence ID" value="NZ_JAVRHL010000006.1"/>
</dbReference>
<comment type="similarity">
    <text evidence="1">Belongs to the AAA ATPase family.</text>
</comment>
<gene>
    <name evidence="3" type="ORF">RM543_17670</name>
</gene>
<evidence type="ECO:0000313" key="4">
    <source>
        <dbReference type="Proteomes" id="UP001265259"/>
    </source>
</evidence>
<evidence type="ECO:0000259" key="2">
    <source>
        <dbReference type="SMART" id="SM00382"/>
    </source>
</evidence>
<dbReference type="Proteomes" id="UP001265259">
    <property type="component" value="Unassembled WGS sequence"/>
</dbReference>
<organism evidence="3 4">
    <name type="scientific">Tropicimonas omnivorans</name>
    <dbReference type="NCBI Taxonomy" id="3075590"/>
    <lineage>
        <taxon>Bacteria</taxon>
        <taxon>Pseudomonadati</taxon>
        <taxon>Pseudomonadota</taxon>
        <taxon>Alphaproteobacteria</taxon>
        <taxon>Rhodobacterales</taxon>
        <taxon>Roseobacteraceae</taxon>
        <taxon>Tropicimonas</taxon>
    </lineage>
</organism>